<accession>A0A151SZD2</accession>
<feature type="compositionally biased region" description="Low complexity" evidence="2">
    <location>
        <begin position="124"/>
        <end position="137"/>
    </location>
</feature>
<evidence type="ECO:0000256" key="1">
    <source>
        <dbReference type="ARBA" id="ARBA00022729"/>
    </source>
</evidence>
<name>A0A151SZD2_CAJCA</name>
<dbReference type="Gramene" id="C.cajan_15166.t">
    <property type="protein sequence ID" value="C.cajan_15166.t.cds1"/>
    <property type="gene ID" value="C.cajan_15166"/>
</dbReference>
<reference evidence="4 5" key="1">
    <citation type="journal article" date="2012" name="Nat. Biotechnol.">
        <title>Draft genome sequence of pigeonpea (Cajanus cajan), an orphan legume crop of resource-poor farmers.</title>
        <authorList>
            <person name="Varshney R.K."/>
            <person name="Chen W."/>
            <person name="Li Y."/>
            <person name="Bharti A.K."/>
            <person name="Saxena R.K."/>
            <person name="Schlueter J.A."/>
            <person name="Donoghue M.T."/>
            <person name="Azam S."/>
            <person name="Fan G."/>
            <person name="Whaley A.M."/>
            <person name="Farmer A.D."/>
            <person name="Sheridan J."/>
            <person name="Iwata A."/>
            <person name="Tuteja R."/>
            <person name="Penmetsa R.V."/>
            <person name="Wu W."/>
            <person name="Upadhyaya H.D."/>
            <person name="Yang S.P."/>
            <person name="Shah T."/>
            <person name="Saxena K.B."/>
            <person name="Michael T."/>
            <person name="McCombie W.R."/>
            <person name="Yang B."/>
            <person name="Zhang G."/>
            <person name="Yang H."/>
            <person name="Wang J."/>
            <person name="Spillane C."/>
            <person name="Cook D.R."/>
            <person name="May G.D."/>
            <person name="Xu X."/>
            <person name="Jackson S.A."/>
        </authorList>
    </citation>
    <scope>NUCLEOTIDE SEQUENCE [LARGE SCALE GENOMIC DNA]</scope>
    <source>
        <strain evidence="5">cv. Asha</strain>
    </source>
</reference>
<dbReference type="PANTHER" id="PTHR31951:SF22">
    <property type="entry name" value="ECA1 GAMETOGENESIS RELATED FAMILY"/>
    <property type="match status" value="1"/>
</dbReference>
<evidence type="ECO:0000313" key="5">
    <source>
        <dbReference type="Proteomes" id="UP000075243"/>
    </source>
</evidence>
<dbReference type="AlphaFoldDB" id="A0A151SZD2"/>
<feature type="domain" description="Prolamin-like" evidence="3">
    <location>
        <begin position="36"/>
        <end position="110"/>
    </location>
</feature>
<dbReference type="OMA" id="FDNCCHE"/>
<evidence type="ECO:0000259" key="3">
    <source>
        <dbReference type="Pfam" id="PF05617"/>
    </source>
</evidence>
<sequence>MASATLLVKTGVSYEDYDPSEGPLPPLTNLEKKMLDCIMKLHTPCDELYMYGTIFTSNETVSKDCCTHIVHDFGKQCHDIMTNYIINLPKYKANRTLFSQRSKQVWNECSHPSFQLDEGLGQSFASDPSSVSNSSSPSPSPENYLEDCAAKLYPDCGNELYSAIFFDNDTVSKECCQNLVVDLGKTCNDKMTMYILELPEFKPNKTQILQRSDEIWKGCKD</sequence>
<keyword evidence="5" id="KW-1185">Reference proteome</keyword>
<dbReference type="Proteomes" id="UP000075243">
    <property type="component" value="Chromosome 10"/>
</dbReference>
<feature type="domain" description="Prolamin-like" evidence="3">
    <location>
        <begin position="147"/>
        <end position="219"/>
    </location>
</feature>
<evidence type="ECO:0000313" key="4">
    <source>
        <dbReference type="EMBL" id="KYP60156.1"/>
    </source>
</evidence>
<protein>
    <recommendedName>
        <fullName evidence="3">Prolamin-like domain-containing protein</fullName>
    </recommendedName>
</protein>
<dbReference type="Pfam" id="PF05617">
    <property type="entry name" value="Prolamin_like"/>
    <property type="match status" value="2"/>
</dbReference>
<feature type="region of interest" description="Disordered" evidence="2">
    <location>
        <begin position="124"/>
        <end position="143"/>
    </location>
</feature>
<dbReference type="EMBL" id="CM003612">
    <property type="protein sequence ID" value="KYP60156.1"/>
    <property type="molecule type" value="Genomic_DNA"/>
</dbReference>
<proteinExistence type="predicted"/>
<dbReference type="InterPro" id="IPR008502">
    <property type="entry name" value="Prolamin-like"/>
</dbReference>
<keyword evidence="1" id="KW-0732">Signal</keyword>
<evidence type="ECO:0000256" key="2">
    <source>
        <dbReference type="SAM" id="MobiDB-lite"/>
    </source>
</evidence>
<dbReference type="PANTHER" id="PTHR31951">
    <property type="entry name" value="BIFUNCTIONAL INHIBITOR/LIPID-TRANSFER PROTEIN/SEED STORAGE 2S ALBUMIN SUPERFAMILY PROTEIN-RELATED"/>
    <property type="match status" value="1"/>
</dbReference>
<organism evidence="4 5">
    <name type="scientific">Cajanus cajan</name>
    <name type="common">Pigeon pea</name>
    <name type="synonym">Cajanus indicus</name>
    <dbReference type="NCBI Taxonomy" id="3821"/>
    <lineage>
        <taxon>Eukaryota</taxon>
        <taxon>Viridiplantae</taxon>
        <taxon>Streptophyta</taxon>
        <taxon>Embryophyta</taxon>
        <taxon>Tracheophyta</taxon>
        <taxon>Spermatophyta</taxon>
        <taxon>Magnoliopsida</taxon>
        <taxon>eudicotyledons</taxon>
        <taxon>Gunneridae</taxon>
        <taxon>Pentapetalae</taxon>
        <taxon>rosids</taxon>
        <taxon>fabids</taxon>
        <taxon>Fabales</taxon>
        <taxon>Fabaceae</taxon>
        <taxon>Papilionoideae</taxon>
        <taxon>50 kb inversion clade</taxon>
        <taxon>NPAAA clade</taxon>
        <taxon>indigoferoid/millettioid clade</taxon>
        <taxon>Phaseoleae</taxon>
        <taxon>Cajanus</taxon>
    </lineage>
</organism>
<gene>
    <name evidence="4" type="ORF">KK1_015604</name>
</gene>